<keyword evidence="4" id="KW-1185">Reference proteome</keyword>
<dbReference type="EMBL" id="JAGPUO010000017">
    <property type="protein sequence ID" value="KAG5657292.1"/>
    <property type="molecule type" value="Genomic_DNA"/>
</dbReference>
<evidence type="ECO:0000313" key="3">
    <source>
        <dbReference type="EMBL" id="KAG5657292.1"/>
    </source>
</evidence>
<evidence type="ECO:0000313" key="4">
    <source>
        <dbReference type="Proteomes" id="UP000782241"/>
    </source>
</evidence>
<reference evidence="3" key="1">
    <citation type="submission" date="2021-04" db="EMBL/GenBank/DDBJ databases">
        <title>Draft genome of Fusarium avenaceum strain F156N33, isolated from an atmospheric sample in Virginia.</title>
        <authorList>
            <person name="Yang S."/>
            <person name="Vinatzer B.A."/>
            <person name="Coleman J."/>
        </authorList>
    </citation>
    <scope>NUCLEOTIDE SEQUENCE</scope>
    <source>
        <strain evidence="3">F156N33</strain>
    </source>
</reference>
<feature type="region of interest" description="Disordered" evidence="1">
    <location>
        <begin position="558"/>
        <end position="584"/>
    </location>
</feature>
<evidence type="ECO:0000256" key="1">
    <source>
        <dbReference type="SAM" id="MobiDB-lite"/>
    </source>
</evidence>
<dbReference type="InterPro" id="IPR010730">
    <property type="entry name" value="HET"/>
</dbReference>
<evidence type="ECO:0000259" key="2">
    <source>
        <dbReference type="Pfam" id="PF06985"/>
    </source>
</evidence>
<sequence length="666" mass="75961">MLREPLPFELSPYDSAETIQMIDRWLQACDQNHVACDVDAYAHHVASVGPRPSIEKYEEKSVSRFVKLVISSKSRQESRAAFEGLRAWAQRIGAAPTKRNRPADAGQGEGTETYLPTRLIDVGSVEQLREPRLVLNSECPPGSRYLALSHCWGLQSAHPVPRTVRDNYEEHRAEITFNKLPKTFQDTIVFARKLHIPYVWIDSLCIIQGDADDWEKESARMGDVYKNAYCTLAASASSNSSEGLFHQRSFDDGLKPVSLDLDLPSQNGINLAKVFIRPPILNPREEVTRAILTTRAWTMQERALSRRIVHFTRTRLLWECRTCTLNDTNPEDEREYASVMPLTWYQDGETIRQSFDTSTVSEYCANLWRTLMQYFSGRDITYEKDTFPAVSGLAKTLQPFIGGRYLAGIWENDVLNGLAWKLSDEYDFRNPGAPEPIYEGSYSPSWSWAAKGPVKFEMWEDFRASERRNSKEAAKEDRTMTYVDAKIDLSGKDDTGTISFASLTLRGRLKQVPYLDSSNLGRYSHFMLHDLAVEGAKSKETKRERSIRVKWDFEAEPIERHSSSSGGQESSETEESDTDSTDSSGLASHIYLFELRRRLTIHDKPSSSSYSCDSIGLVIEELAEHRHQGDKERRFTRLGFCEWEDKLNWGEHDCFVGIEDTNITLV</sequence>
<protein>
    <recommendedName>
        <fullName evidence="2">Heterokaryon incompatibility domain-containing protein</fullName>
    </recommendedName>
</protein>
<feature type="domain" description="Heterokaryon incompatibility" evidence="2">
    <location>
        <begin position="145"/>
        <end position="301"/>
    </location>
</feature>
<dbReference type="Proteomes" id="UP000782241">
    <property type="component" value="Unassembled WGS sequence"/>
</dbReference>
<dbReference type="PANTHER" id="PTHR33112">
    <property type="entry name" value="DOMAIN PROTEIN, PUTATIVE-RELATED"/>
    <property type="match status" value="1"/>
</dbReference>
<dbReference type="PANTHER" id="PTHR33112:SF16">
    <property type="entry name" value="HETEROKARYON INCOMPATIBILITY DOMAIN-CONTAINING PROTEIN"/>
    <property type="match status" value="1"/>
</dbReference>
<dbReference type="Pfam" id="PF06985">
    <property type="entry name" value="HET"/>
    <property type="match status" value="1"/>
</dbReference>
<organism evidence="3 4">
    <name type="scientific">Fusarium avenaceum</name>
    <dbReference type="NCBI Taxonomy" id="40199"/>
    <lineage>
        <taxon>Eukaryota</taxon>
        <taxon>Fungi</taxon>
        <taxon>Dikarya</taxon>
        <taxon>Ascomycota</taxon>
        <taxon>Pezizomycotina</taxon>
        <taxon>Sordariomycetes</taxon>
        <taxon>Hypocreomycetidae</taxon>
        <taxon>Hypocreales</taxon>
        <taxon>Nectriaceae</taxon>
        <taxon>Fusarium</taxon>
        <taxon>Fusarium tricinctum species complex</taxon>
    </lineage>
</organism>
<name>A0A9P7H2F6_9HYPO</name>
<proteinExistence type="predicted"/>
<gene>
    <name evidence="3" type="ORF">KAF25_005856</name>
</gene>
<dbReference type="AlphaFoldDB" id="A0A9P7H2F6"/>
<feature type="compositionally biased region" description="Acidic residues" evidence="1">
    <location>
        <begin position="571"/>
        <end position="580"/>
    </location>
</feature>
<accession>A0A9P7H2F6</accession>
<comment type="caution">
    <text evidence="3">The sequence shown here is derived from an EMBL/GenBank/DDBJ whole genome shotgun (WGS) entry which is preliminary data.</text>
</comment>